<proteinExistence type="predicted"/>
<evidence type="ECO:0000313" key="2">
    <source>
        <dbReference type="Proteomes" id="UP000000387"/>
    </source>
</evidence>
<reference evidence="2" key="1">
    <citation type="submission" date="2010-10" db="EMBL/GenBank/DDBJ databases">
        <title>The complete genome of Rothia dentocariosa ATCC 17931.</title>
        <authorList>
            <person name="Muzny D."/>
            <person name="Qin X."/>
            <person name="Buhay C."/>
            <person name="Dugan-Rocha S."/>
            <person name="Ding Y."/>
            <person name="Chen G."/>
            <person name="Hawes A."/>
            <person name="Holder M."/>
            <person name="Jhangiani S."/>
            <person name="Johnson A."/>
            <person name="Khan Z."/>
            <person name="Li Z."/>
            <person name="Liu W."/>
            <person name="Liu X."/>
            <person name="Perez L."/>
            <person name="Shen H."/>
            <person name="Wang Q."/>
            <person name="Watt J."/>
            <person name="Xi L."/>
            <person name="Xin Y."/>
            <person name="Zhou J."/>
            <person name="Deng J."/>
            <person name="Jiang H."/>
            <person name="Liu Y."/>
            <person name="Qu J."/>
            <person name="Song X.-Z."/>
            <person name="Zhang L."/>
            <person name="Villasana D."/>
            <person name="Johnson A."/>
            <person name="Liu J."/>
            <person name="Liyanage D."/>
            <person name="Lorensuhewa L."/>
            <person name="Robinson T."/>
            <person name="Song A."/>
            <person name="Song B.-B."/>
            <person name="Dinh H."/>
            <person name="Thornton R."/>
            <person name="Coyle M."/>
            <person name="Francisco L."/>
            <person name="Jackson L."/>
            <person name="Javaid M."/>
            <person name="Korchina V."/>
            <person name="Kovar C."/>
            <person name="Mata R."/>
            <person name="Mathew T."/>
            <person name="Ngo R."/>
            <person name="Nguyen L."/>
            <person name="Nguyen N."/>
            <person name="Okwuonu G."/>
            <person name="Ongeri F."/>
            <person name="Pham C."/>
            <person name="Simmons D."/>
            <person name="Wilczek-Boney K."/>
            <person name="Hale W."/>
            <person name="Jakkamsetti A."/>
            <person name="Pham P."/>
            <person name="Ruth R."/>
            <person name="San Lucas F."/>
            <person name="Warren J."/>
            <person name="Zhang J."/>
            <person name="Zhao Z."/>
            <person name="Zhou C."/>
            <person name="Zhu D."/>
            <person name="Lee S."/>
            <person name="Bess C."/>
            <person name="Blankenburg K."/>
            <person name="Forbes L."/>
            <person name="Fu Q."/>
            <person name="Gubbala S."/>
            <person name="Hirani K."/>
            <person name="Jayaseelan J.C."/>
            <person name="Lara F."/>
            <person name="Munidasa M."/>
            <person name="Palculict T."/>
            <person name="Patil S."/>
            <person name="Pu L.-L."/>
            <person name="Saada N."/>
            <person name="Tang L."/>
            <person name="Weissenberger G."/>
            <person name="Zhu Y."/>
            <person name="Hemphill L."/>
            <person name="Shang Y."/>
            <person name="Youmans B."/>
            <person name="Ayvaz T."/>
            <person name="Ross M."/>
            <person name="Santibanez J."/>
            <person name="Aqrawi P."/>
            <person name="Gross S."/>
            <person name="Joshi V."/>
            <person name="Fowler G."/>
            <person name="Nazareth L."/>
            <person name="Reid J."/>
            <person name="Worley K."/>
            <person name="Petrosino J."/>
            <person name="Highlander S."/>
            <person name="Gibbs R."/>
        </authorList>
    </citation>
    <scope>NUCLEOTIDE SEQUENCE [LARGE SCALE GENOMIC DNA]</scope>
    <source>
        <strain evidence="2">ATCC 17931 / CDC X599 / XDIA</strain>
    </source>
</reference>
<gene>
    <name evidence="1" type="ordered locus">HMPREF0733_10996</name>
</gene>
<accession>E3H3J1</accession>
<evidence type="ECO:0000313" key="1">
    <source>
        <dbReference type="EMBL" id="ADP40453.1"/>
    </source>
</evidence>
<sequence>MATRLVNGRVVAKNRLHMGDSMADNYTYRDIASGEAFREHLGSLGWSKPRKNQPVFTQEYGEDLIFRVAFLYATFNHMPGNYSGIPAFYVMSKKWRKTLRKISAHLDQPLKSVPSPHDGDMYFISVGHPRYHEFVDHEARMTYLRPDGTLNIEAFTRFSTAAHRFMEIFDLADYVALTEQELQQQRLDTVLPDVLGYLSVNTMNDLRDELYRNVHAHLTDRGATLFADQHVLRRRWDVIADYFSLT</sequence>
<dbReference type="AlphaFoldDB" id="E3H3J1"/>
<dbReference type="KEGG" id="rdn:HMPREF0733_10996"/>
<dbReference type="EMBL" id="CP002280">
    <property type="protein sequence ID" value="ADP40453.1"/>
    <property type="molecule type" value="Genomic_DNA"/>
</dbReference>
<organism evidence="1 2">
    <name type="scientific">Rothia dentocariosa (strain ATCC 17931 / CDC X599 / XDIA)</name>
    <dbReference type="NCBI Taxonomy" id="762948"/>
    <lineage>
        <taxon>Bacteria</taxon>
        <taxon>Bacillati</taxon>
        <taxon>Actinomycetota</taxon>
        <taxon>Actinomycetes</taxon>
        <taxon>Micrococcales</taxon>
        <taxon>Micrococcaceae</taxon>
        <taxon>Rothia</taxon>
    </lineage>
</organism>
<name>E3H3J1_ROTDC</name>
<dbReference type="Proteomes" id="UP000000387">
    <property type="component" value="Chromosome"/>
</dbReference>
<protein>
    <submittedName>
        <fullName evidence="1">Uncharacterized protein</fullName>
    </submittedName>
</protein>
<dbReference type="HOGENOM" id="CLU_1128387_0_0_11"/>